<protein>
    <recommendedName>
        <fullName evidence="6">MYB-CC type transcription factor LHEQLE-containing domain-containing protein</fullName>
    </recommendedName>
</protein>
<dbReference type="PANTHER" id="PTHR31499">
    <property type="entry name" value="MYB FAMILY TRANSCRIPTION FACTOR PHL11"/>
    <property type="match status" value="1"/>
</dbReference>
<dbReference type="EMBL" id="JBBPBN010000388">
    <property type="protein sequence ID" value="KAK8487603.1"/>
    <property type="molecule type" value="Genomic_DNA"/>
</dbReference>
<evidence type="ECO:0000313" key="8">
    <source>
        <dbReference type="Proteomes" id="UP001396334"/>
    </source>
</evidence>
<dbReference type="SUPFAM" id="SSF46689">
    <property type="entry name" value="Homeodomain-like"/>
    <property type="match status" value="1"/>
</dbReference>
<evidence type="ECO:0000256" key="3">
    <source>
        <dbReference type="ARBA" id="ARBA00023163"/>
    </source>
</evidence>
<evidence type="ECO:0000256" key="5">
    <source>
        <dbReference type="SAM" id="MobiDB-lite"/>
    </source>
</evidence>
<dbReference type="NCBIfam" id="TIGR01557">
    <property type="entry name" value="myb_SHAQKYF"/>
    <property type="match status" value="1"/>
</dbReference>
<evidence type="ECO:0000256" key="4">
    <source>
        <dbReference type="ARBA" id="ARBA00023242"/>
    </source>
</evidence>
<dbReference type="InterPro" id="IPR046955">
    <property type="entry name" value="PHR1-like"/>
</dbReference>
<feature type="region of interest" description="Disordered" evidence="5">
    <location>
        <begin position="345"/>
        <end position="390"/>
    </location>
</feature>
<dbReference type="InterPro" id="IPR025756">
    <property type="entry name" value="Myb_CC_LHEQLE"/>
</dbReference>
<evidence type="ECO:0000259" key="6">
    <source>
        <dbReference type="Pfam" id="PF14379"/>
    </source>
</evidence>
<feature type="compositionally biased region" description="Basic and acidic residues" evidence="5">
    <location>
        <begin position="379"/>
        <end position="390"/>
    </location>
</feature>
<comment type="caution">
    <text evidence="7">The sequence shown here is derived from an EMBL/GenBank/DDBJ whole genome shotgun (WGS) entry which is preliminary data.</text>
</comment>
<comment type="subcellular location">
    <subcellularLocation>
        <location evidence="1">Nucleus</location>
    </subcellularLocation>
</comment>
<dbReference type="Proteomes" id="UP001396334">
    <property type="component" value="Unassembled WGS sequence"/>
</dbReference>
<keyword evidence="2" id="KW-0805">Transcription regulation</keyword>
<dbReference type="PANTHER" id="PTHR31499:SF79">
    <property type="entry name" value="HTH MYB-TYPE DOMAIN-CONTAINING PROTEIN"/>
    <property type="match status" value="1"/>
</dbReference>
<keyword evidence="4" id="KW-0539">Nucleus</keyword>
<evidence type="ECO:0000313" key="7">
    <source>
        <dbReference type="EMBL" id="KAK8487603.1"/>
    </source>
</evidence>
<keyword evidence="3" id="KW-0804">Transcription</keyword>
<proteinExistence type="predicted"/>
<organism evidence="7 8">
    <name type="scientific">Hibiscus sabdariffa</name>
    <name type="common">roselle</name>
    <dbReference type="NCBI Taxonomy" id="183260"/>
    <lineage>
        <taxon>Eukaryota</taxon>
        <taxon>Viridiplantae</taxon>
        <taxon>Streptophyta</taxon>
        <taxon>Embryophyta</taxon>
        <taxon>Tracheophyta</taxon>
        <taxon>Spermatophyta</taxon>
        <taxon>Magnoliopsida</taxon>
        <taxon>eudicotyledons</taxon>
        <taxon>Gunneridae</taxon>
        <taxon>Pentapetalae</taxon>
        <taxon>rosids</taxon>
        <taxon>malvids</taxon>
        <taxon>Malvales</taxon>
        <taxon>Malvaceae</taxon>
        <taxon>Malvoideae</taxon>
        <taxon>Hibiscus</taxon>
    </lineage>
</organism>
<name>A0ABR2A3T5_9ROSI</name>
<keyword evidence="8" id="KW-1185">Reference proteome</keyword>
<sequence>MQTSYSGPYSFHKFPTSEPMELYWAYENSPAPHLLPQYQQPDAPAPAPAPQALMSRPHAVPQISCNTSLKPSRFSTGLNPSLLPNSKTGLNCPSFSGERNDFIGFTHHVPAANPCGNPQGSVYAKRSLTLKEQLQLQYLSKELEIDMNEDENIDLDQETHGAPQVSSIPGIHQLGCRRNHLSSVLHIDVDQLGGPESATPKNILNRMNVEGLSIYHVKSHLQKYRLAKDVSELKHDKRSCKVEEKKATLIESDLETDGNIERDMGCNNQVVETLRMQVQVQKLLHEQLKVQRELQLQIEQQGQLLKKLMDERLKSGSASADKKTTFPNENQYLFSQETVSFFQKSGLPKSATDCSSSTHSPKHDASQTTESEQCRKRHREESMKPTSKIE</sequence>
<evidence type="ECO:0000256" key="1">
    <source>
        <dbReference type="ARBA" id="ARBA00004123"/>
    </source>
</evidence>
<gene>
    <name evidence="7" type="ORF">V6N11_066588</name>
</gene>
<dbReference type="InterPro" id="IPR009057">
    <property type="entry name" value="Homeodomain-like_sf"/>
</dbReference>
<reference evidence="7 8" key="1">
    <citation type="journal article" date="2024" name="G3 (Bethesda)">
        <title>Genome assembly of Hibiscus sabdariffa L. provides insights into metabolisms of medicinal natural products.</title>
        <authorList>
            <person name="Kim T."/>
        </authorList>
    </citation>
    <scope>NUCLEOTIDE SEQUENCE [LARGE SCALE GENOMIC DNA]</scope>
    <source>
        <strain evidence="7">TK-2024</strain>
        <tissue evidence="7">Old leaves</tissue>
    </source>
</reference>
<feature type="domain" description="MYB-CC type transcription factor LHEQLE-containing" evidence="6">
    <location>
        <begin position="269"/>
        <end position="313"/>
    </location>
</feature>
<evidence type="ECO:0000256" key="2">
    <source>
        <dbReference type="ARBA" id="ARBA00023015"/>
    </source>
</evidence>
<dbReference type="Gene3D" id="1.10.10.60">
    <property type="entry name" value="Homeodomain-like"/>
    <property type="match status" value="1"/>
</dbReference>
<dbReference type="Pfam" id="PF14379">
    <property type="entry name" value="Myb_CC_LHEQLE"/>
    <property type="match status" value="1"/>
</dbReference>
<accession>A0ABR2A3T5</accession>
<dbReference type="InterPro" id="IPR006447">
    <property type="entry name" value="Myb_dom_plants"/>
</dbReference>